<comment type="subunit">
    <text evidence="7">The complex comprises the extracytoplasmic solute receptor protein and the two transmembrane proteins.</text>
</comment>
<organism evidence="9 10">
    <name type="scientific">Gilvimarinus xylanilyticus</name>
    <dbReference type="NCBI Taxonomy" id="2944139"/>
    <lineage>
        <taxon>Bacteria</taxon>
        <taxon>Pseudomonadati</taxon>
        <taxon>Pseudomonadota</taxon>
        <taxon>Gammaproteobacteria</taxon>
        <taxon>Cellvibrionales</taxon>
        <taxon>Cellvibrionaceae</taxon>
        <taxon>Gilvimarinus</taxon>
    </lineage>
</organism>
<reference evidence="9" key="2">
    <citation type="submission" date="2023-01" db="EMBL/GenBank/DDBJ databases">
        <title>Gilvimarinus xylanilyticus HB14 isolated from Caulerpa lentillifera aquaculture base in Hainan, China.</title>
        <authorList>
            <person name="Zhang Y.-J."/>
        </authorList>
    </citation>
    <scope>NUCLEOTIDE SEQUENCE</scope>
    <source>
        <strain evidence="9">HB14</strain>
    </source>
</reference>
<dbReference type="EMBL" id="JAMFTH010000007">
    <property type="protein sequence ID" value="MCP8900864.1"/>
    <property type="molecule type" value="Genomic_DNA"/>
</dbReference>
<dbReference type="AlphaFoldDB" id="A0A9X2I1E6"/>
<dbReference type="InterPro" id="IPR010656">
    <property type="entry name" value="DctM"/>
</dbReference>
<evidence type="ECO:0000256" key="1">
    <source>
        <dbReference type="ARBA" id="ARBA00004429"/>
    </source>
</evidence>
<evidence type="ECO:0000313" key="10">
    <source>
        <dbReference type="Proteomes" id="UP001139319"/>
    </source>
</evidence>
<name>A0A9X2I1E6_9GAMM</name>
<evidence type="ECO:0000256" key="6">
    <source>
        <dbReference type="ARBA" id="ARBA00023136"/>
    </source>
</evidence>
<dbReference type="PANTHER" id="PTHR33362:SF2">
    <property type="entry name" value="TRAP TRANSPORTER LARGE PERMEASE PROTEIN"/>
    <property type="match status" value="1"/>
</dbReference>
<keyword evidence="7" id="KW-0813">Transport</keyword>
<feature type="transmembrane region" description="Helical" evidence="7">
    <location>
        <begin position="6"/>
        <end position="37"/>
    </location>
</feature>
<feature type="transmembrane region" description="Helical" evidence="7">
    <location>
        <begin position="276"/>
        <end position="297"/>
    </location>
</feature>
<feature type="transmembrane region" description="Helical" evidence="7">
    <location>
        <begin position="402"/>
        <end position="422"/>
    </location>
</feature>
<evidence type="ECO:0000313" key="9">
    <source>
        <dbReference type="EMBL" id="MCP8900864.1"/>
    </source>
</evidence>
<evidence type="ECO:0000256" key="7">
    <source>
        <dbReference type="RuleBase" id="RU369079"/>
    </source>
</evidence>
<dbReference type="GO" id="GO:0005886">
    <property type="term" value="C:plasma membrane"/>
    <property type="evidence" value="ECO:0007669"/>
    <property type="project" value="UniProtKB-SubCell"/>
</dbReference>
<keyword evidence="10" id="KW-1185">Reference proteome</keyword>
<comment type="subcellular location">
    <subcellularLocation>
        <location evidence="1 7">Cell inner membrane</location>
        <topology evidence="1 7">Multi-pass membrane protein</topology>
    </subcellularLocation>
</comment>
<evidence type="ECO:0000259" key="8">
    <source>
        <dbReference type="Pfam" id="PF06808"/>
    </source>
</evidence>
<keyword evidence="5 7" id="KW-1133">Transmembrane helix</keyword>
<comment type="function">
    <text evidence="7">Part of the tripartite ATP-independent periplasmic (TRAP) transport system.</text>
</comment>
<sequence length="435" mass="45820">MDWSVVVLLVTFVVLLILNVPISIGIGVATFAAMLFTIDFGPAAVTVAQRMASGVNSFALLAIPFFVLSGLLMGRGGIAHRLIEFAKVLIGMLPGGLAFVNIISCTLFGAISGSAVAATSAIGGFMIPTMEKEGYDKNFNTAVTVASSTTGLLIPPSNILIVYSLASGGVSIAALFIAGYLPGILVALSLMAVCAVYAKMHGYPVGRVPSIKEVGKKTLDAIPSLFLIVLVIGGIVGGFFTATEASVIAVLYSLILSVFIYKEVKIPELPEIFIKSVETTAIVMLLIATSTAMSWMLSYENIPQNISAALMGLSDNPFIILLTINLILLLVGIFMDMTPAVLIFTPIFLPVAMELGMSPLHFGIMMVLNLCIGLCTPPVGAVLFVGCGIAKTSIAKLIKPLMPMYAAMIVVLMLVAYVPAISEFLPTFFGLYEAK</sequence>
<dbReference type="GO" id="GO:0022857">
    <property type="term" value="F:transmembrane transporter activity"/>
    <property type="evidence" value="ECO:0007669"/>
    <property type="project" value="UniProtKB-UniRule"/>
</dbReference>
<evidence type="ECO:0000256" key="3">
    <source>
        <dbReference type="ARBA" id="ARBA00022519"/>
    </source>
</evidence>
<keyword evidence="2" id="KW-1003">Cell membrane</keyword>
<feature type="domain" description="TRAP C4-dicarboxylate transport system permease DctM subunit" evidence="8">
    <location>
        <begin position="9"/>
        <end position="421"/>
    </location>
</feature>
<dbReference type="RefSeq" id="WP_253969152.1">
    <property type="nucleotide sequence ID" value="NZ_JAMFTH010000007.1"/>
</dbReference>
<comment type="similarity">
    <text evidence="7">Belongs to the TRAP transporter large permease family.</text>
</comment>
<feature type="transmembrane region" description="Helical" evidence="7">
    <location>
        <begin position="366"/>
        <end position="390"/>
    </location>
</feature>
<proteinExistence type="inferred from homology"/>
<dbReference type="Proteomes" id="UP001139319">
    <property type="component" value="Unassembled WGS sequence"/>
</dbReference>
<feature type="transmembrane region" description="Helical" evidence="7">
    <location>
        <begin position="98"/>
        <end position="127"/>
    </location>
</feature>
<feature type="transmembrane region" description="Helical" evidence="7">
    <location>
        <begin position="172"/>
        <end position="198"/>
    </location>
</feature>
<feature type="transmembrane region" description="Helical" evidence="7">
    <location>
        <begin position="246"/>
        <end position="264"/>
    </location>
</feature>
<accession>A0A9X2I1E6</accession>
<dbReference type="PIRSF" id="PIRSF006066">
    <property type="entry name" value="HI0050"/>
    <property type="match status" value="1"/>
</dbReference>
<evidence type="ECO:0000256" key="5">
    <source>
        <dbReference type="ARBA" id="ARBA00022989"/>
    </source>
</evidence>
<feature type="transmembrane region" description="Helical" evidence="7">
    <location>
        <begin position="219"/>
        <end position="240"/>
    </location>
</feature>
<dbReference type="Pfam" id="PF06808">
    <property type="entry name" value="DctM"/>
    <property type="match status" value="1"/>
</dbReference>
<feature type="transmembrane region" description="Helical" evidence="7">
    <location>
        <begin position="317"/>
        <end position="334"/>
    </location>
</feature>
<keyword evidence="4 7" id="KW-0812">Transmembrane</keyword>
<dbReference type="PANTHER" id="PTHR33362">
    <property type="entry name" value="SIALIC ACID TRAP TRANSPORTER PERMEASE PROTEIN SIAT-RELATED"/>
    <property type="match status" value="1"/>
</dbReference>
<evidence type="ECO:0000256" key="4">
    <source>
        <dbReference type="ARBA" id="ARBA00022692"/>
    </source>
</evidence>
<gene>
    <name evidence="9" type="ORF">M6D89_16260</name>
</gene>
<feature type="transmembrane region" description="Helical" evidence="7">
    <location>
        <begin position="58"/>
        <end position="78"/>
    </location>
</feature>
<dbReference type="InterPro" id="IPR004681">
    <property type="entry name" value="TRAP_DctM"/>
</dbReference>
<dbReference type="NCBIfam" id="TIGR00786">
    <property type="entry name" value="dctM"/>
    <property type="match status" value="1"/>
</dbReference>
<reference evidence="9" key="1">
    <citation type="submission" date="2022-05" db="EMBL/GenBank/DDBJ databases">
        <authorList>
            <person name="Sun H.-N."/>
        </authorList>
    </citation>
    <scope>NUCLEOTIDE SEQUENCE</scope>
    <source>
        <strain evidence="9">HB14</strain>
    </source>
</reference>
<feature type="transmembrane region" description="Helical" evidence="7">
    <location>
        <begin position="139"/>
        <end position="166"/>
    </location>
</feature>
<comment type="caution">
    <text evidence="9">The sequence shown here is derived from an EMBL/GenBank/DDBJ whole genome shotgun (WGS) entry which is preliminary data.</text>
</comment>
<protein>
    <recommendedName>
        <fullName evidence="7">TRAP transporter large permease protein</fullName>
    </recommendedName>
</protein>
<keyword evidence="3 7" id="KW-0997">Cell inner membrane</keyword>
<evidence type="ECO:0000256" key="2">
    <source>
        <dbReference type="ARBA" id="ARBA00022475"/>
    </source>
</evidence>
<keyword evidence="6 7" id="KW-0472">Membrane</keyword>